<dbReference type="KEGG" id="ccp:CHC_T00006130001"/>
<organism evidence="1 2">
    <name type="scientific">Chondrus crispus</name>
    <name type="common">Carrageen Irish moss</name>
    <name type="synonym">Polymorpha crispa</name>
    <dbReference type="NCBI Taxonomy" id="2769"/>
    <lineage>
        <taxon>Eukaryota</taxon>
        <taxon>Rhodophyta</taxon>
        <taxon>Florideophyceae</taxon>
        <taxon>Rhodymeniophycidae</taxon>
        <taxon>Gigartinales</taxon>
        <taxon>Gigartinaceae</taxon>
        <taxon>Chondrus</taxon>
    </lineage>
</organism>
<keyword evidence="2" id="KW-1185">Reference proteome</keyword>
<sequence>MDEFVGLRCAEDLIRLRVFPNGKELAESMSAYSTVRHYLHAHSDSHSEKDGILSFRDKNVVLLAVGDGCTPRTATLFAFRSAWRCISIDPAMRVGGRWETVSNLQTMKSRVQDVTIPVSSHPDNVEMVVVVMWHCHCSISDALGCLEFDGVKWDVNDVQQSAKLRKRVALVTCACCNFDSVQRTMPDGSRPDAQFEDLAIPGLMRTVRKPLNRRAS</sequence>
<dbReference type="Gramene" id="CDF38393">
    <property type="protein sequence ID" value="CDF38393"/>
    <property type="gene ID" value="CHC_T00006130001"/>
</dbReference>
<proteinExistence type="predicted"/>
<dbReference type="RefSeq" id="XP_005718286.1">
    <property type="nucleotide sequence ID" value="XM_005718229.1"/>
</dbReference>
<evidence type="ECO:0000313" key="1">
    <source>
        <dbReference type="EMBL" id="CDF38393.1"/>
    </source>
</evidence>
<dbReference type="OMA" id="SAWRCIS"/>
<dbReference type="EMBL" id="HG001932">
    <property type="protein sequence ID" value="CDF38393.1"/>
    <property type="molecule type" value="Genomic_DNA"/>
</dbReference>
<name>R7QKU3_CHOCR</name>
<dbReference type="Proteomes" id="UP000012073">
    <property type="component" value="Unassembled WGS sequence"/>
</dbReference>
<evidence type="ECO:0000313" key="2">
    <source>
        <dbReference type="Proteomes" id="UP000012073"/>
    </source>
</evidence>
<accession>R7QKU3</accession>
<reference evidence="2" key="1">
    <citation type="journal article" date="2013" name="Proc. Natl. Acad. Sci. U.S.A.">
        <title>Genome structure and metabolic features in the red seaweed Chondrus crispus shed light on evolution of the Archaeplastida.</title>
        <authorList>
            <person name="Collen J."/>
            <person name="Porcel B."/>
            <person name="Carre W."/>
            <person name="Ball S.G."/>
            <person name="Chaparro C."/>
            <person name="Tonon T."/>
            <person name="Barbeyron T."/>
            <person name="Michel G."/>
            <person name="Noel B."/>
            <person name="Valentin K."/>
            <person name="Elias M."/>
            <person name="Artiguenave F."/>
            <person name="Arun A."/>
            <person name="Aury J.M."/>
            <person name="Barbosa-Neto J.F."/>
            <person name="Bothwell J.H."/>
            <person name="Bouget F.Y."/>
            <person name="Brillet L."/>
            <person name="Cabello-Hurtado F."/>
            <person name="Capella-Gutierrez S."/>
            <person name="Charrier B."/>
            <person name="Cladiere L."/>
            <person name="Cock J.M."/>
            <person name="Coelho S.M."/>
            <person name="Colleoni C."/>
            <person name="Czjzek M."/>
            <person name="Da Silva C."/>
            <person name="Delage L."/>
            <person name="Denoeud F."/>
            <person name="Deschamps P."/>
            <person name="Dittami S.M."/>
            <person name="Gabaldon T."/>
            <person name="Gachon C.M."/>
            <person name="Groisillier A."/>
            <person name="Herve C."/>
            <person name="Jabbari K."/>
            <person name="Katinka M."/>
            <person name="Kloareg B."/>
            <person name="Kowalczyk N."/>
            <person name="Labadie K."/>
            <person name="Leblanc C."/>
            <person name="Lopez P.J."/>
            <person name="McLachlan D.H."/>
            <person name="Meslet-Cladiere L."/>
            <person name="Moustafa A."/>
            <person name="Nehr Z."/>
            <person name="Nyvall Collen P."/>
            <person name="Panaud O."/>
            <person name="Partensky F."/>
            <person name="Poulain J."/>
            <person name="Rensing S.A."/>
            <person name="Rousvoal S."/>
            <person name="Samson G."/>
            <person name="Symeonidi A."/>
            <person name="Weissenbach J."/>
            <person name="Zambounis A."/>
            <person name="Wincker P."/>
            <person name="Boyen C."/>
        </authorList>
    </citation>
    <scope>NUCLEOTIDE SEQUENCE [LARGE SCALE GENOMIC DNA]</scope>
    <source>
        <strain evidence="2">cv. Stackhouse</strain>
    </source>
</reference>
<dbReference type="PhylomeDB" id="R7QKU3"/>
<protein>
    <recommendedName>
        <fullName evidence="3">Methyltransferase domain-containing protein</fullName>
    </recommendedName>
</protein>
<dbReference type="OrthoDB" id="9992337at2759"/>
<evidence type="ECO:0008006" key="3">
    <source>
        <dbReference type="Google" id="ProtNLM"/>
    </source>
</evidence>
<dbReference type="AlphaFoldDB" id="R7QKU3"/>
<gene>
    <name evidence="1" type="ORF">CHC_T00006130001</name>
</gene>
<dbReference type="GeneID" id="17326005"/>